<reference evidence="2 3" key="1">
    <citation type="submission" date="2017-08" db="EMBL/GenBank/DDBJ databases">
        <title>Aliifodinibius alkalisoli sp. nov., isolated from saline alkaline soil.</title>
        <authorList>
            <person name="Liu D."/>
            <person name="Zhang G."/>
        </authorList>
    </citation>
    <scope>NUCLEOTIDE SEQUENCE [LARGE SCALE GENOMIC DNA]</scope>
    <source>
        <strain evidence="2 3">WN023</strain>
    </source>
</reference>
<keyword evidence="2" id="KW-0808">Transferase</keyword>
<proteinExistence type="predicted"/>
<dbReference type="InterPro" id="IPR000905">
    <property type="entry name" value="Gcp-like_dom"/>
</dbReference>
<dbReference type="GO" id="GO:0002949">
    <property type="term" value="P:tRNA threonylcarbamoyladenosine modification"/>
    <property type="evidence" value="ECO:0007669"/>
    <property type="project" value="InterPro"/>
</dbReference>
<dbReference type="GO" id="GO:0005829">
    <property type="term" value="C:cytosol"/>
    <property type="evidence" value="ECO:0007669"/>
    <property type="project" value="TreeGrafter"/>
</dbReference>
<dbReference type="Pfam" id="PF00814">
    <property type="entry name" value="TsaD"/>
    <property type="match status" value="1"/>
</dbReference>
<dbReference type="OrthoDB" id="9784166at2"/>
<keyword evidence="3" id="KW-1185">Reference proteome</keyword>
<dbReference type="InterPro" id="IPR043129">
    <property type="entry name" value="ATPase_NBD"/>
</dbReference>
<evidence type="ECO:0000313" key="3">
    <source>
        <dbReference type="Proteomes" id="UP000218831"/>
    </source>
</evidence>
<dbReference type="Proteomes" id="UP000218831">
    <property type="component" value="Unassembled WGS sequence"/>
</dbReference>
<comment type="caution">
    <text evidence="2">The sequence shown here is derived from an EMBL/GenBank/DDBJ whole genome shotgun (WGS) entry which is preliminary data.</text>
</comment>
<dbReference type="PANTHER" id="PTHR11735:SF11">
    <property type="entry name" value="TRNA THREONYLCARBAMOYLADENOSINE BIOSYNTHESIS PROTEIN TSAB"/>
    <property type="match status" value="1"/>
</dbReference>
<evidence type="ECO:0000259" key="1">
    <source>
        <dbReference type="Pfam" id="PF00814"/>
    </source>
</evidence>
<dbReference type="GO" id="GO:0016740">
    <property type="term" value="F:transferase activity"/>
    <property type="evidence" value="ECO:0007669"/>
    <property type="project" value="UniProtKB-KW"/>
</dbReference>
<dbReference type="RefSeq" id="WP_095607036.1">
    <property type="nucleotide sequence ID" value="NZ_NSKE01000008.1"/>
</dbReference>
<dbReference type="NCBIfam" id="TIGR03725">
    <property type="entry name" value="T6A_YeaZ"/>
    <property type="match status" value="1"/>
</dbReference>
<dbReference type="CDD" id="cd24032">
    <property type="entry name" value="ASKHA_NBD_TsaB"/>
    <property type="match status" value="1"/>
</dbReference>
<organism evidence="2 3">
    <name type="scientific">Fodinibius salipaludis</name>
    <dbReference type="NCBI Taxonomy" id="2032627"/>
    <lineage>
        <taxon>Bacteria</taxon>
        <taxon>Pseudomonadati</taxon>
        <taxon>Balneolota</taxon>
        <taxon>Balneolia</taxon>
        <taxon>Balneolales</taxon>
        <taxon>Balneolaceae</taxon>
        <taxon>Fodinibius</taxon>
    </lineage>
</organism>
<evidence type="ECO:0000313" key="2">
    <source>
        <dbReference type="EMBL" id="PAU93424.1"/>
    </source>
</evidence>
<sequence length="220" mass="24675">MMLLALETATNVCSVAFCDENGTIYEQRTDKRGTHSEQLFLFIEQLQEEHGFQVEDLDAVLVSEGPGSYTGLRISASAVKGLLFQTGVPLVGINTLASFAMGVNQRYSEANHIHSIIDARRVHVYHQKFVFDDDQLTTDDEVEVIPIKAFEKMLRKGDIIIGTGLGRIDQQVLDKTETFGIESITAKSLISLYQAGFSDFYQEEDPEMFEPKYYTSNQVS</sequence>
<feature type="domain" description="Gcp-like" evidence="1">
    <location>
        <begin position="34"/>
        <end position="136"/>
    </location>
</feature>
<gene>
    <name evidence="2" type="primary">tsaB</name>
    <name evidence="2" type="ORF">CK503_11870</name>
</gene>
<dbReference type="Gene3D" id="3.30.420.40">
    <property type="match status" value="2"/>
</dbReference>
<accession>A0A2A2G8U6</accession>
<dbReference type="PANTHER" id="PTHR11735">
    <property type="entry name" value="TRNA N6-ADENOSINE THREONYLCARBAMOYLTRANSFERASE"/>
    <property type="match status" value="1"/>
</dbReference>
<name>A0A2A2G8U6_9BACT</name>
<dbReference type="AlphaFoldDB" id="A0A2A2G8U6"/>
<dbReference type="EMBL" id="NSKE01000008">
    <property type="protein sequence ID" value="PAU93424.1"/>
    <property type="molecule type" value="Genomic_DNA"/>
</dbReference>
<dbReference type="SUPFAM" id="SSF53067">
    <property type="entry name" value="Actin-like ATPase domain"/>
    <property type="match status" value="1"/>
</dbReference>
<protein>
    <submittedName>
        <fullName evidence="2">tRNA (Adenosine(37)-N6)-threonylcarbamoyltransferase complex dimerization subunit type 1 TsaB</fullName>
    </submittedName>
</protein>
<dbReference type="InterPro" id="IPR022496">
    <property type="entry name" value="T6A_TsaB"/>
</dbReference>